<proteinExistence type="predicted"/>
<organism evidence="1 3">
    <name type="scientific">Aliivibrio finisterrensis</name>
    <dbReference type="NCBI Taxonomy" id="511998"/>
    <lineage>
        <taxon>Bacteria</taxon>
        <taxon>Pseudomonadati</taxon>
        <taxon>Pseudomonadota</taxon>
        <taxon>Gammaproteobacteria</taxon>
        <taxon>Vibrionales</taxon>
        <taxon>Vibrionaceae</taxon>
        <taxon>Aliivibrio</taxon>
    </lineage>
</organism>
<evidence type="ECO:0000313" key="4">
    <source>
        <dbReference type="Proteomes" id="UP000294166"/>
    </source>
</evidence>
<dbReference type="EMBL" id="SEZN01000083">
    <property type="protein sequence ID" value="RYU58530.1"/>
    <property type="molecule type" value="Genomic_DNA"/>
</dbReference>
<evidence type="ECO:0000313" key="2">
    <source>
        <dbReference type="EMBL" id="RYU58530.1"/>
    </source>
</evidence>
<dbReference type="EMBL" id="SEZK01000003">
    <property type="protein sequence ID" value="RYU53717.1"/>
    <property type="molecule type" value="Genomic_DNA"/>
</dbReference>
<reference evidence="3 4" key="1">
    <citation type="submission" date="2019-02" db="EMBL/GenBank/DDBJ databases">
        <title>Genome sequences of Aliivibrio finisterrensis strains from farmed Atlantic salmon.</title>
        <authorList>
            <person name="Bowman J.P."/>
        </authorList>
    </citation>
    <scope>NUCLEOTIDE SEQUENCE [LARGE SCALE GENOMIC DNA]</scope>
    <source>
        <strain evidence="2 4">A21</strain>
        <strain evidence="1 3">A46</strain>
    </source>
</reference>
<dbReference type="Proteomes" id="UP000294063">
    <property type="component" value="Unassembled WGS sequence"/>
</dbReference>
<dbReference type="Proteomes" id="UP000294166">
    <property type="component" value="Unassembled WGS sequence"/>
</dbReference>
<name>A0A4Q5KZF2_9GAMM</name>
<gene>
    <name evidence="2" type="ORF">ERW53_20420</name>
    <name evidence="1" type="ORF">ERW57_03980</name>
</gene>
<evidence type="ECO:0000313" key="1">
    <source>
        <dbReference type="EMBL" id="RYU53717.1"/>
    </source>
</evidence>
<accession>A0A4Q5KZF2</accession>
<protein>
    <submittedName>
        <fullName evidence="1">Uncharacterized protein</fullName>
    </submittedName>
</protein>
<keyword evidence="4" id="KW-1185">Reference proteome</keyword>
<evidence type="ECO:0000313" key="3">
    <source>
        <dbReference type="Proteomes" id="UP000294063"/>
    </source>
</evidence>
<sequence length="62" mass="6959">MCGLKIMSVDGIQFKTPETKDNQKFGYATNKTIFPSVLTVTLISTHTHIISDTIVKYLMHNS</sequence>
<dbReference type="AlphaFoldDB" id="A0A4Q5KZF2"/>
<comment type="caution">
    <text evidence="1">The sequence shown here is derived from an EMBL/GenBank/DDBJ whole genome shotgun (WGS) entry which is preliminary data.</text>
</comment>